<accession>A0A0A8XWQ2</accession>
<reference evidence="1" key="1">
    <citation type="submission" date="2014-09" db="EMBL/GenBank/DDBJ databases">
        <authorList>
            <person name="Magalhaes I.L.F."/>
            <person name="Oliveira U."/>
            <person name="Santos F.R."/>
            <person name="Vidigal T.H.D.A."/>
            <person name="Brescovit A.D."/>
            <person name="Santos A.J."/>
        </authorList>
    </citation>
    <scope>NUCLEOTIDE SEQUENCE</scope>
    <source>
        <tissue evidence="1">Shoot tissue taken approximately 20 cm above the soil surface</tissue>
    </source>
</reference>
<dbReference type="EMBL" id="GBRH01279451">
    <property type="protein sequence ID" value="JAD18444.1"/>
    <property type="molecule type" value="Transcribed_RNA"/>
</dbReference>
<proteinExistence type="predicted"/>
<sequence>MMSYNSYACRGFPIMSWQRWRVSNLFPSTSTVGDG</sequence>
<name>A0A0A8XWQ2_ARUDO</name>
<protein>
    <submittedName>
        <fullName evidence="1">Uncharacterized protein</fullName>
    </submittedName>
</protein>
<organism evidence="1">
    <name type="scientific">Arundo donax</name>
    <name type="common">Giant reed</name>
    <name type="synonym">Donax arundinaceus</name>
    <dbReference type="NCBI Taxonomy" id="35708"/>
    <lineage>
        <taxon>Eukaryota</taxon>
        <taxon>Viridiplantae</taxon>
        <taxon>Streptophyta</taxon>
        <taxon>Embryophyta</taxon>
        <taxon>Tracheophyta</taxon>
        <taxon>Spermatophyta</taxon>
        <taxon>Magnoliopsida</taxon>
        <taxon>Liliopsida</taxon>
        <taxon>Poales</taxon>
        <taxon>Poaceae</taxon>
        <taxon>PACMAD clade</taxon>
        <taxon>Arundinoideae</taxon>
        <taxon>Arundineae</taxon>
        <taxon>Arundo</taxon>
    </lineage>
</organism>
<evidence type="ECO:0000313" key="1">
    <source>
        <dbReference type="EMBL" id="JAD18444.1"/>
    </source>
</evidence>
<reference evidence="1" key="2">
    <citation type="journal article" date="2015" name="Data Brief">
        <title>Shoot transcriptome of the giant reed, Arundo donax.</title>
        <authorList>
            <person name="Barrero R.A."/>
            <person name="Guerrero F.D."/>
            <person name="Moolhuijzen P."/>
            <person name="Goolsby J.A."/>
            <person name="Tidwell J."/>
            <person name="Bellgard S.E."/>
            <person name="Bellgard M.I."/>
        </authorList>
    </citation>
    <scope>NUCLEOTIDE SEQUENCE</scope>
    <source>
        <tissue evidence="1">Shoot tissue taken approximately 20 cm above the soil surface</tissue>
    </source>
</reference>
<dbReference type="AlphaFoldDB" id="A0A0A8XWQ2"/>